<dbReference type="Pfam" id="PF01872">
    <property type="entry name" value="RibD_C"/>
    <property type="match status" value="1"/>
</dbReference>
<evidence type="ECO:0000313" key="2">
    <source>
        <dbReference type="EMBL" id="GLP96406.1"/>
    </source>
</evidence>
<feature type="domain" description="Bacterial bifunctional deaminase-reductase C-terminal" evidence="1">
    <location>
        <begin position="6"/>
        <end position="178"/>
    </location>
</feature>
<gene>
    <name evidence="2" type="ORF">GCM10007895_17120</name>
</gene>
<keyword evidence="2" id="KW-0418">Kinase</keyword>
<reference evidence="2" key="1">
    <citation type="journal article" date="2014" name="Int. J. Syst. Evol. Microbiol.">
        <title>Complete genome sequence of Corynebacterium casei LMG S-19264T (=DSM 44701T), isolated from a smear-ripened cheese.</title>
        <authorList>
            <consortium name="US DOE Joint Genome Institute (JGI-PGF)"/>
            <person name="Walter F."/>
            <person name="Albersmeier A."/>
            <person name="Kalinowski J."/>
            <person name="Ruckert C."/>
        </authorList>
    </citation>
    <scope>NUCLEOTIDE SEQUENCE</scope>
    <source>
        <strain evidence="2">NBRC 101628</strain>
    </source>
</reference>
<dbReference type="GO" id="GO:0016301">
    <property type="term" value="F:kinase activity"/>
    <property type="evidence" value="ECO:0007669"/>
    <property type="project" value="UniProtKB-KW"/>
</dbReference>
<dbReference type="PANTHER" id="PTHR38011:SF11">
    <property type="entry name" value="2,5-DIAMINO-6-RIBOSYLAMINO-4(3H)-PYRIMIDINONE 5'-PHOSPHATE REDUCTASE"/>
    <property type="match status" value="1"/>
</dbReference>
<dbReference type="EMBL" id="BSNC01000004">
    <property type="protein sequence ID" value="GLP96406.1"/>
    <property type="molecule type" value="Genomic_DNA"/>
</dbReference>
<comment type="caution">
    <text evidence="2">The sequence shown here is derived from an EMBL/GenBank/DDBJ whole genome shotgun (WGS) entry which is preliminary data.</text>
</comment>
<dbReference type="RefSeq" id="WP_095505161.1">
    <property type="nucleotide sequence ID" value="NZ_BSNC01000004.1"/>
</dbReference>
<keyword evidence="3" id="KW-1185">Reference proteome</keyword>
<organism evidence="2 3">
    <name type="scientific">Paraferrimonas sedimenticola</name>
    <dbReference type="NCBI Taxonomy" id="375674"/>
    <lineage>
        <taxon>Bacteria</taxon>
        <taxon>Pseudomonadati</taxon>
        <taxon>Pseudomonadota</taxon>
        <taxon>Gammaproteobacteria</taxon>
        <taxon>Alteromonadales</taxon>
        <taxon>Ferrimonadaceae</taxon>
        <taxon>Paraferrimonas</taxon>
    </lineage>
</organism>
<dbReference type="Gene3D" id="3.40.430.10">
    <property type="entry name" value="Dihydrofolate Reductase, subunit A"/>
    <property type="match status" value="1"/>
</dbReference>
<dbReference type="InterPro" id="IPR024072">
    <property type="entry name" value="DHFR-like_dom_sf"/>
</dbReference>
<keyword evidence="2" id="KW-0808">Transferase</keyword>
<dbReference type="AlphaFoldDB" id="A0AA37RWB9"/>
<dbReference type="Proteomes" id="UP001161422">
    <property type="component" value="Unassembled WGS sequence"/>
</dbReference>
<dbReference type="GO" id="GO:0008703">
    <property type="term" value="F:5-amino-6-(5-phosphoribosylamino)uracil reductase activity"/>
    <property type="evidence" value="ECO:0007669"/>
    <property type="project" value="InterPro"/>
</dbReference>
<dbReference type="GO" id="GO:0009231">
    <property type="term" value="P:riboflavin biosynthetic process"/>
    <property type="evidence" value="ECO:0007669"/>
    <property type="project" value="InterPro"/>
</dbReference>
<dbReference type="InterPro" id="IPR050765">
    <property type="entry name" value="Riboflavin_Biosynth_HTPR"/>
</dbReference>
<dbReference type="PANTHER" id="PTHR38011">
    <property type="entry name" value="DIHYDROFOLATE REDUCTASE FAMILY PROTEIN (AFU_ORTHOLOGUE AFUA_8G06820)"/>
    <property type="match status" value="1"/>
</dbReference>
<evidence type="ECO:0000313" key="3">
    <source>
        <dbReference type="Proteomes" id="UP001161422"/>
    </source>
</evidence>
<evidence type="ECO:0000259" key="1">
    <source>
        <dbReference type="Pfam" id="PF01872"/>
    </source>
</evidence>
<dbReference type="InterPro" id="IPR002734">
    <property type="entry name" value="RibDG_C"/>
</dbReference>
<protein>
    <submittedName>
        <fullName evidence="2">Diacylglycerol kinase</fullName>
    </submittedName>
</protein>
<sequence>MKCSAFIATSADGFIARAKGEINWLHSSGRTDVDLGEQADMGFHDYITSVDCMVMGRNTLETIAAMNLTTEQWPYKDLKVVAISSSLQQAPSGLPEAVEIHNGSLVELVSLLKAQGFNSLYVDGGTTIQNFIREGLLNEITITQIPRLIGSGISLFGEIEADVHLRQAKAQAYANDFVQLSYQLEY</sequence>
<reference evidence="2" key="2">
    <citation type="submission" date="2023-01" db="EMBL/GenBank/DDBJ databases">
        <title>Draft genome sequence of Paraferrimonas sedimenticola strain NBRC 101628.</title>
        <authorList>
            <person name="Sun Q."/>
            <person name="Mori K."/>
        </authorList>
    </citation>
    <scope>NUCLEOTIDE SEQUENCE</scope>
    <source>
        <strain evidence="2">NBRC 101628</strain>
    </source>
</reference>
<dbReference type="SUPFAM" id="SSF53597">
    <property type="entry name" value="Dihydrofolate reductase-like"/>
    <property type="match status" value="1"/>
</dbReference>
<proteinExistence type="predicted"/>
<accession>A0AA37RWB9</accession>
<name>A0AA37RWB9_9GAMM</name>